<comment type="caution">
    <text evidence="1">The sequence shown here is derived from an EMBL/GenBank/DDBJ whole genome shotgun (WGS) entry which is preliminary data.</text>
</comment>
<proteinExistence type="predicted"/>
<dbReference type="Gene3D" id="1.10.150.50">
    <property type="entry name" value="Transcription Factor, Ets-1"/>
    <property type="match status" value="1"/>
</dbReference>
<protein>
    <submittedName>
        <fullName evidence="1">12040_t:CDS:1</fullName>
    </submittedName>
</protein>
<sequence>MSKQSTPASTSTANEEKSIPTLAEMIIIRNERITGRVFLNSTKQDFIDNGLKGGPAKRLADFVKEVKEKKLKVYSLYKTVKDFEGVMRKFGIDGKEISDIPQFYPVTEKLEENDEDLQYCMDDIKYRMVNIGSATGSNEALRCEYISTILHSCLHIARRTTKDTIVLKPQLEIPWIGISSCILREMVYCAKDDYHVPLTEKILEDDSELRGDVKKVMEVIVGLLKDRVNVDDLPASKKARTEQFIKIRE</sequence>
<organism evidence="1 2">
    <name type="scientific">Ambispora leptoticha</name>
    <dbReference type="NCBI Taxonomy" id="144679"/>
    <lineage>
        <taxon>Eukaryota</taxon>
        <taxon>Fungi</taxon>
        <taxon>Fungi incertae sedis</taxon>
        <taxon>Mucoromycota</taxon>
        <taxon>Glomeromycotina</taxon>
        <taxon>Glomeromycetes</taxon>
        <taxon>Archaeosporales</taxon>
        <taxon>Ambisporaceae</taxon>
        <taxon>Ambispora</taxon>
    </lineage>
</organism>
<dbReference type="EMBL" id="CAJVPS010015996">
    <property type="protein sequence ID" value="CAG8688324.1"/>
    <property type="molecule type" value="Genomic_DNA"/>
</dbReference>
<dbReference type="OrthoDB" id="2412213at2759"/>
<name>A0A9N9HJU2_9GLOM</name>
<dbReference type="InterPro" id="IPR013761">
    <property type="entry name" value="SAM/pointed_sf"/>
</dbReference>
<keyword evidence="2" id="KW-1185">Reference proteome</keyword>
<accession>A0A9N9HJU2</accession>
<evidence type="ECO:0000313" key="1">
    <source>
        <dbReference type="EMBL" id="CAG8688324.1"/>
    </source>
</evidence>
<dbReference type="AlphaFoldDB" id="A0A9N9HJU2"/>
<gene>
    <name evidence="1" type="ORF">ALEPTO_LOCUS11118</name>
</gene>
<reference evidence="1" key="1">
    <citation type="submission" date="2021-06" db="EMBL/GenBank/DDBJ databases">
        <authorList>
            <person name="Kallberg Y."/>
            <person name="Tangrot J."/>
            <person name="Rosling A."/>
        </authorList>
    </citation>
    <scope>NUCLEOTIDE SEQUENCE</scope>
    <source>
        <strain evidence="1">FL130A</strain>
    </source>
</reference>
<evidence type="ECO:0000313" key="2">
    <source>
        <dbReference type="Proteomes" id="UP000789508"/>
    </source>
</evidence>
<dbReference type="Proteomes" id="UP000789508">
    <property type="component" value="Unassembled WGS sequence"/>
</dbReference>